<dbReference type="EMBL" id="QBIY01013379">
    <property type="protein sequence ID" value="RXN06119.1"/>
    <property type="molecule type" value="Genomic_DNA"/>
</dbReference>
<comment type="caution">
    <text evidence="2">The sequence shown here is derived from an EMBL/GenBank/DDBJ whole genome shotgun (WGS) entry which is preliminary data.</text>
</comment>
<evidence type="ECO:0000313" key="2">
    <source>
        <dbReference type="EMBL" id="RXN06119.1"/>
    </source>
</evidence>
<organism evidence="2 3">
    <name type="scientific">Labeo rohita</name>
    <name type="common">Indian major carp</name>
    <name type="synonym">Cyprinus rohita</name>
    <dbReference type="NCBI Taxonomy" id="84645"/>
    <lineage>
        <taxon>Eukaryota</taxon>
        <taxon>Metazoa</taxon>
        <taxon>Chordata</taxon>
        <taxon>Craniata</taxon>
        <taxon>Vertebrata</taxon>
        <taxon>Euteleostomi</taxon>
        <taxon>Actinopterygii</taxon>
        <taxon>Neopterygii</taxon>
        <taxon>Teleostei</taxon>
        <taxon>Ostariophysi</taxon>
        <taxon>Cypriniformes</taxon>
        <taxon>Cyprinidae</taxon>
        <taxon>Labeoninae</taxon>
        <taxon>Labeonini</taxon>
        <taxon>Labeo</taxon>
    </lineage>
</organism>
<protein>
    <submittedName>
        <fullName evidence="2">Uncharacterized protein</fullName>
    </submittedName>
</protein>
<keyword evidence="3" id="KW-1185">Reference proteome</keyword>
<dbReference type="Proteomes" id="UP000290572">
    <property type="component" value="Unassembled WGS sequence"/>
</dbReference>
<evidence type="ECO:0000313" key="3">
    <source>
        <dbReference type="Proteomes" id="UP000290572"/>
    </source>
</evidence>
<reference evidence="2 3" key="1">
    <citation type="submission" date="2018-03" db="EMBL/GenBank/DDBJ databases">
        <title>Draft genome sequence of Rohu Carp (Labeo rohita).</title>
        <authorList>
            <person name="Das P."/>
            <person name="Kushwaha B."/>
            <person name="Joshi C.G."/>
            <person name="Kumar D."/>
            <person name="Nagpure N.S."/>
            <person name="Sahoo L."/>
            <person name="Das S.P."/>
            <person name="Bit A."/>
            <person name="Patnaik S."/>
            <person name="Meher P.K."/>
            <person name="Jayasankar P."/>
            <person name="Koringa P.G."/>
            <person name="Patel N.V."/>
            <person name="Hinsu A.T."/>
            <person name="Kumar R."/>
            <person name="Pandey M."/>
            <person name="Agarwal S."/>
            <person name="Srivastava S."/>
            <person name="Singh M."/>
            <person name="Iquebal M.A."/>
            <person name="Jaiswal S."/>
            <person name="Angadi U.B."/>
            <person name="Kumar N."/>
            <person name="Raza M."/>
            <person name="Shah T.M."/>
            <person name="Rai A."/>
            <person name="Jena J.K."/>
        </authorList>
    </citation>
    <scope>NUCLEOTIDE SEQUENCE [LARGE SCALE GENOMIC DNA]</scope>
    <source>
        <strain evidence="2">DASCIFA01</strain>
        <tissue evidence="2">Testis</tissue>
    </source>
</reference>
<evidence type="ECO:0000256" key="1">
    <source>
        <dbReference type="SAM" id="MobiDB-lite"/>
    </source>
</evidence>
<accession>A0A498LCR2</accession>
<dbReference type="AlphaFoldDB" id="A0A498LCR2"/>
<sequence>MTKPMCQAWRAQTYEQTPAKNEGRSGLQKSIERQKAGGVRTRPSALVRGPRLAPPCAPTPAEQAKARLQLVLQAAGILSL</sequence>
<proteinExistence type="predicted"/>
<feature type="region of interest" description="Disordered" evidence="1">
    <location>
        <begin position="1"/>
        <end position="61"/>
    </location>
</feature>
<name>A0A498LCR2_LABRO</name>
<gene>
    <name evidence="2" type="ORF">ROHU_033014</name>
</gene>